<dbReference type="RefSeq" id="WP_107786580.1">
    <property type="nucleotide sequence ID" value="NZ_QAOL01000010.1"/>
</dbReference>
<gene>
    <name evidence="1" type="ORF">C8R28_101055</name>
</gene>
<evidence type="ECO:0000313" key="1">
    <source>
        <dbReference type="EMBL" id="PTQ86479.1"/>
    </source>
</evidence>
<accession>A0A2T5IRN4</accession>
<protein>
    <submittedName>
        <fullName evidence="1">Uncharacterized protein</fullName>
    </submittedName>
</protein>
<name>A0A2T5IRN4_9PROT</name>
<reference evidence="1 2" key="1">
    <citation type="submission" date="2018-04" db="EMBL/GenBank/DDBJ databases">
        <title>Active sludge and wastewater microbial communities from Klosterneuburg, Austria.</title>
        <authorList>
            <person name="Wagner M."/>
        </authorList>
    </citation>
    <scope>NUCLEOTIDE SEQUENCE [LARGE SCALE GENOMIC DNA]</scope>
    <source>
        <strain evidence="1 2">Nm4</strain>
    </source>
</reference>
<dbReference type="AlphaFoldDB" id="A0A2T5IRN4"/>
<evidence type="ECO:0000313" key="2">
    <source>
        <dbReference type="Proteomes" id="UP000244110"/>
    </source>
</evidence>
<organism evidence="1 2">
    <name type="scientific">Nitrosomonas ureae</name>
    <dbReference type="NCBI Taxonomy" id="44577"/>
    <lineage>
        <taxon>Bacteria</taxon>
        <taxon>Pseudomonadati</taxon>
        <taxon>Pseudomonadota</taxon>
        <taxon>Betaproteobacteria</taxon>
        <taxon>Nitrosomonadales</taxon>
        <taxon>Nitrosomonadaceae</taxon>
        <taxon>Nitrosomonas</taxon>
    </lineage>
</organism>
<proteinExistence type="predicted"/>
<sequence length="63" mass="7413">MAKLKNRIVKLEKLQPSGLQRLSDEELNSRISAMCNKTELHVWLKNNNNDLRVRINKLMTLDH</sequence>
<dbReference type="Proteomes" id="UP000244110">
    <property type="component" value="Unassembled WGS sequence"/>
</dbReference>
<dbReference type="EMBL" id="QAOL01000010">
    <property type="protein sequence ID" value="PTQ86479.1"/>
    <property type="molecule type" value="Genomic_DNA"/>
</dbReference>
<comment type="caution">
    <text evidence="1">The sequence shown here is derived from an EMBL/GenBank/DDBJ whole genome shotgun (WGS) entry which is preliminary data.</text>
</comment>